<feature type="region of interest" description="Disordered" evidence="1">
    <location>
        <begin position="598"/>
        <end position="628"/>
    </location>
</feature>
<dbReference type="AlphaFoldDB" id="A0A4Y2PFT7"/>
<feature type="compositionally biased region" description="Basic and acidic residues" evidence="1">
    <location>
        <begin position="16"/>
        <end position="35"/>
    </location>
</feature>
<accession>A0A4Y2PFT7</accession>
<dbReference type="EMBL" id="BGPR01011175">
    <property type="protein sequence ID" value="GBN49982.1"/>
    <property type="molecule type" value="Genomic_DNA"/>
</dbReference>
<protein>
    <submittedName>
        <fullName evidence="2">Uncharacterized protein</fullName>
    </submittedName>
</protein>
<reference evidence="2 4" key="1">
    <citation type="journal article" date="2019" name="Sci. Rep.">
        <title>Orb-weaving spider Araneus ventricosus genome elucidates the spidroin gene catalogue.</title>
        <authorList>
            <person name="Kono N."/>
            <person name="Nakamura H."/>
            <person name="Ohtoshi R."/>
            <person name="Moran D.A.P."/>
            <person name="Shinohara A."/>
            <person name="Yoshida Y."/>
            <person name="Fujiwara M."/>
            <person name="Mori M."/>
            <person name="Tomita M."/>
            <person name="Arakawa K."/>
        </authorList>
    </citation>
    <scope>NUCLEOTIDE SEQUENCE [LARGE SCALE GENOMIC DNA]</scope>
</reference>
<evidence type="ECO:0000313" key="2">
    <source>
        <dbReference type="EMBL" id="GBN49982.1"/>
    </source>
</evidence>
<dbReference type="EMBL" id="BGPR01011176">
    <property type="protein sequence ID" value="GBN49988.1"/>
    <property type="molecule type" value="Genomic_DNA"/>
</dbReference>
<comment type="caution">
    <text evidence="2">The sequence shown here is derived from an EMBL/GenBank/DDBJ whole genome shotgun (WGS) entry which is preliminary data.</text>
</comment>
<feature type="region of interest" description="Disordered" evidence="1">
    <location>
        <begin position="66"/>
        <end position="96"/>
    </location>
</feature>
<evidence type="ECO:0000313" key="3">
    <source>
        <dbReference type="EMBL" id="GBN49988.1"/>
    </source>
</evidence>
<gene>
    <name evidence="3" type="ORF">AVEN_265081_1</name>
    <name evidence="2" type="ORF">AVEN_8221_1</name>
</gene>
<organism evidence="2 4">
    <name type="scientific">Araneus ventricosus</name>
    <name type="common">Orbweaver spider</name>
    <name type="synonym">Epeira ventricosa</name>
    <dbReference type="NCBI Taxonomy" id="182803"/>
    <lineage>
        <taxon>Eukaryota</taxon>
        <taxon>Metazoa</taxon>
        <taxon>Ecdysozoa</taxon>
        <taxon>Arthropoda</taxon>
        <taxon>Chelicerata</taxon>
        <taxon>Arachnida</taxon>
        <taxon>Araneae</taxon>
        <taxon>Araneomorphae</taxon>
        <taxon>Entelegynae</taxon>
        <taxon>Araneoidea</taxon>
        <taxon>Araneidae</taxon>
        <taxon>Araneus</taxon>
    </lineage>
</organism>
<dbReference type="OrthoDB" id="6497308at2759"/>
<feature type="region of interest" description="Disordered" evidence="1">
    <location>
        <begin position="1"/>
        <end position="38"/>
    </location>
</feature>
<feature type="compositionally biased region" description="Pro residues" evidence="1">
    <location>
        <begin position="81"/>
        <end position="96"/>
    </location>
</feature>
<keyword evidence="4" id="KW-1185">Reference proteome</keyword>
<evidence type="ECO:0000256" key="1">
    <source>
        <dbReference type="SAM" id="MobiDB-lite"/>
    </source>
</evidence>
<dbReference type="Proteomes" id="UP000499080">
    <property type="component" value="Unassembled WGS sequence"/>
</dbReference>
<sequence length="752" mass="83755">MALSTPAVDLSTQEKSGIKIKKEKEDDESVKEKSSTEINKFIVSDPQLSGLQSRNITITVATSQAEKVAAAPKPTVQVTRKPPPPPEKQSPSKPDPPPIDYSSICGAFGWTTIGPVHLPVIMRGEEKFIAVRMFESKIVFGYFPDIFPAAVFSCTNINSYYITINEAKLLNEINSVHCDFQFGYNDFSTKDYVVRLKDAVELFDFLEFCRTKLYAQGSNSAISDKCGFFLNYKIPFVKKGTKKYVSLNTIYCDGATPAVSSSESITNWDLAYFRFLSCFATVDLKKVEINMPLCNVEDLEVALGGVRFKEVSNWPDIQFSSKEEWESFLHPRTLQWVPEPVKQSSTDSVEDPKKLRKKLNEIQDKESMLNSFLGLNKFLDINNSLPRTAHVRNESANGLNLLQGSEKAGLFPVSLENFLATSSSCNYPYPVNYNHYNSHIQTPSVLEYERYRKSDGSLSSFSSRKPRTFPPPPPLVRLGSPRVSSVPTDQDVVPKTASSLFPYIPTPSNASVPPWLARILEPDWLHDEESRTAMQSSEGPENLSRRLSENDAWCPTTLSSNMTVNGAGSSNIVRSNSNPLGVIRENYDLSHGSMCRDERLLHPHGGSPRLLAGPGPPPHYPTPPQSSPLQPLSLLDCATVPGFPDMYGTRLTPNGLVDLCSPPPSPEMRTALSSSPRSSHLSTYAYQPHITRLVQVDSRYVLAINIEPLKYNSHLAVPISDVVNKFLRGTSVQSCQIMLETVFRLHLYECTR</sequence>
<evidence type="ECO:0000313" key="4">
    <source>
        <dbReference type="Proteomes" id="UP000499080"/>
    </source>
</evidence>
<name>A0A4Y2PFT7_ARAVE</name>
<feature type="region of interest" description="Disordered" evidence="1">
    <location>
        <begin position="456"/>
        <end position="490"/>
    </location>
</feature>
<feature type="compositionally biased region" description="Pro residues" evidence="1">
    <location>
        <begin position="614"/>
        <end position="626"/>
    </location>
</feature>
<proteinExistence type="predicted"/>